<evidence type="ECO:0000256" key="4">
    <source>
        <dbReference type="ARBA" id="ARBA00023136"/>
    </source>
</evidence>
<dbReference type="RefSeq" id="WP_069024408.1">
    <property type="nucleotide sequence ID" value="NZ_LVJZ01000003.1"/>
</dbReference>
<evidence type="ECO:0000313" key="7">
    <source>
        <dbReference type="EMBL" id="ODB97016.1"/>
    </source>
</evidence>
<feature type="transmembrane region" description="Helical" evidence="5">
    <location>
        <begin position="60"/>
        <end position="79"/>
    </location>
</feature>
<feature type="transmembrane region" description="Helical" evidence="5">
    <location>
        <begin position="183"/>
        <end position="200"/>
    </location>
</feature>
<organism evidence="7 8">
    <name type="scientific">Candidatus Thiodiazotropha endoloripes</name>
    <dbReference type="NCBI Taxonomy" id="1818881"/>
    <lineage>
        <taxon>Bacteria</taxon>
        <taxon>Pseudomonadati</taxon>
        <taxon>Pseudomonadota</taxon>
        <taxon>Gammaproteobacteria</taxon>
        <taxon>Chromatiales</taxon>
        <taxon>Sedimenticolaceae</taxon>
        <taxon>Candidatus Thiodiazotropha</taxon>
    </lineage>
</organism>
<comment type="caution">
    <text evidence="7">The sequence shown here is derived from an EMBL/GenBank/DDBJ whole genome shotgun (WGS) entry which is preliminary data.</text>
</comment>
<keyword evidence="8" id="KW-1185">Reference proteome</keyword>
<keyword evidence="4 5" id="KW-0472">Membrane</keyword>
<evidence type="ECO:0000259" key="6">
    <source>
        <dbReference type="Pfam" id="PF01694"/>
    </source>
</evidence>
<feature type="transmembrane region" description="Helical" evidence="5">
    <location>
        <begin position="91"/>
        <end position="110"/>
    </location>
</feature>
<comment type="subcellular location">
    <subcellularLocation>
        <location evidence="1">Membrane</location>
        <topology evidence="1">Multi-pass membrane protein</topology>
    </subcellularLocation>
</comment>
<evidence type="ECO:0000256" key="2">
    <source>
        <dbReference type="ARBA" id="ARBA00022692"/>
    </source>
</evidence>
<dbReference type="InterPro" id="IPR035952">
    <property type="entry name" value="Rhomboid-like_sf"/>
</dbReference>
<sequence>MATAPRTITSDLKRLPLVTFALILINLFIYSIWHQPTTIGCIDCGLYTGKWIGLTLVSHMFVHAGLLNLISNLLFLALLGYMTERLLGRHLFLALYLASGLVVTILALMFAPETLIPGFGTSGAISGVLGLSAVIFGHRQIPLLKLSGRYANVQSIPVFGLLPLWISIEFIQFMVYSNSQMNYLVHILGLLIGALLALVIKKTHWVSDLSLFNEAATAKDIEAEMDRAGVYFNEQQFSDALKVLREVYREECRDLRFLLLYYQCGRHFPQQEDVHRAARTIFSLPERDSKTVDLIFRTYCDYIHLTEPGPRFNESMLFHLADLFVDRKWSGELDKIMLLMRKKHAACLFDSNLPYRYAKLLDEQGRTSEGLDYLKNIT</sequence>
<gene>
    <name evidence="7" type="ORF">A3196_09710</name>
</gene>
<dbReference type="AlphaFoldDB" id="A0A1E2UQG3"/>
<dbReference type="SUPFAM" id="SSF144091">
    <property type="entry name" value="Rhomboid-like"/>
    <property type="match status" value="1"/>
</dbReference>
<feature type="transmembrane region" description="Helical" evidence="5">
    <location>
        <begin position="15"/>
        <end position="33"/>
    </location>
</feature>
<evidence type="ECO:0000256" key="5">
    <source>
        <dbReference type="SAM" id="Phobius"/>
    </source>
</evidence>
<protein>
    <recommendedName>
        <fullName evidence="6">Peptidase S54 rhomboid domain-containing protein</fullName>
    </recommendedName>
</protein>
<dbReference type="GO" id="GO:0016020">
    <property type="term" value="C:membrane"/>
    <property type="evidence" value="ECO:0007669"/>
    <property type="project" value="UniProtKB-SubCell"/>
</dbReference>
<dbReference type="STRING" id="1818881.A3196_09710"/>
<dbReference type="PANTHER" id="PTHR43066:SF11">
    <property type="entry name" value="PEPTIDASE S54 RHOMBOID DOMAIN-CONTAINING PROTEIN"/>
    <property type="match status" value="1"/>
</dbReference>
<dbReference type="GO" id="GO:0004252">
    <property type="term" value="F:serine-type endopeptidase activity"/>
    <property type="evidence" value="ECO:0007669"/>
    <property type="project" value="InterPro"/>
</dbReference>
<reference evidence="7 8" key="1">
    <citation type="submission" date="2016-03" db="EMBL/GenBank/DDBJ databases">
        <title>Chemosynthetic sulphur-oxidizing symbionts of marine invertebrate animals are capable of nitrogen fixation.</title>
        <authorList>
            <person name="Petersen J.M."/>
            <person name="Kemper A."/>
            <person name="Gruber-Vodicka H."/>
            <person name="Cardini U."/>
            <person name="Geest Mvander."/>
            <person name="Kleiner M."/>
            <person name="Bulgheresi S."/>
            <person name="Fussmann M."/>
            <person name="Herbold C."/>
            <person name="Seah B.K.B."/>
            <person name="Antony C.Paul."/>
            <person name="Liu D."/>
            <person name="Belitz A."/>
            <person name="Weber M."/>
        </authorList>
    </citation>
    <scope>NUCLEOTIDE SEQUENCE [LARGE SCALE GENOMIC DNA]</scope>
    <source>
        <strain evidence="7">G_D</strain>
    </source>
</reference>
<evidence type="ECO:0000256" key="3">
    <source>
        <dbReference type="ARBA" id="ARBA00022989"/>
    </source>
</evidence>
<dbReference type="Proteomes" id="UP000094849">
    <property type="component" value="Unassembled WGS sequence"/>
</dbReference>
<evidence type="ECO:0000313" key="8">
    <source>
        <dbReference type="Proteomes" id="UP000094849"/>
    </source>
</evidence>
<dbReference type="InterPro" id="IPR022764">
    <property type="entry name" value="Peptidase_S54_rhomboid_dom"/>
</dbReference>
<keyword evidence="2 5" id="KW-0812">Transmembrane</keyword>
<name>A0A1E2UQG3_9GAMM</name>
<dbReference type="EMBL" id="LVJZ01000003">
    <property type="protein sequence ID" value="ODB97016.1"/>
    <property type="molecule type" value="Genomic_DNA"/>
</dbReference>
<feature type="transmembrane region" description="Helical" evidence="5">
    <location>
        <begin position="116"/>
        <end position="137"/>
    </location>
</feature>
<dbReference type="Pfam" id="PF01694">
    <property type="entry name" value="Rhomboid"/>
    <property type="match status" value="1"/>
</dbReference>
<dbReference type="PANTHER" id="PTHR43066">
    <property type="entry name" value="RHOMBOID-RELATED PROTEIN"/>
    <property type="match status" value="1"/>
</dbReference>
<feature type="transmembrane region" description="Helical" evidence="5">
    <location>
        <begin position="158"/>
        <end position="177"/>
    </location>
</feature>
<keyword evidence="3 5" id="KW-1133">Transmembrane helix</keyword>
<dbReference type="Gene3D" id="1.20.1540.10">
    <property type="entry name" value="Rhomboid-like"/>
    <property type="match status" value="1"/>
</dbReference>
<evidence type="ECO:0000256" key="1">
    <source>
        <dbReference type="ARBA" id="ARBA00004141"/>
    </source>
</evidence>
<feature type="domain" description="Peptidase S54 rhomboid" evidence="6">
    <location>
        <begin position="55"/>
        <end position="200"/>
    </location>
</feature>
<proteinExistence type="predicted"/>
<accession>A0A1E2UQG3</accession>